<dbReference type="EMBL" id="FOFU01000014">
    <property type="protein sequence ID" value="SEQ89211.1"/>
    <property type="molecule type" value="Genomic_DNA"/>
</dbReference>
<organism evidence="2 3">
    <name type="scientific">Treponema bryantii</name>
    <dbReference type="NCBI Taxonomy" id="163"/>
    <lineage>
        <taxon>Bacteria</taxon>
        <taxon>Pseudomonadati</taxon>
        <taxon>Spirochaetota</taxon>
        <taxon>Spirochaetia</taxon>
        <taxon>Spirochaetales</taxon>
        <taxon>Treponemataceae</taxon>
        <taxon>Treponema</taxon>
    </lineage>
</organism>
<keyword evidence="1" id="KW-1133">Transmembrane helix</keyword>
<keyword evidence="1" id="KW-0472">Membrane</keyword>
<evidence type="ECO:0000313" key="3">
    <source>
        <dbReference type="Proteomes" id="UP000182360"/>
    </source>
</evidence>
<keyword evidence="1" id="KW-0812">Transmembrane</keyword>
<dbReference type="AlphaFoldDB" id="A0A1H9JQH5"/>
<name>A0A1H9JQH5_9SPIR</name>
<protein>
    <submittedName>
        <fullName evidence="2">Uncharacterized protein</fullName>
    </submittedName>
</protein>
<sequence>MACFTAPLAEAIVTSVIKHTALKDKPEWKNRISVLQQMLYGGSVILAAEHIYHGEVTFYPPFLTALKTPEDTAVMLHEIATVGTTMSVVVTAVWGIICYFAWKKSQKSESEIKKAGRFRPALRVVLGTALMFSVDILFAALA</sequence>
<feature type="transmembrane region" description="Helical" evidence="1">
    <location>
        <begin position="122"/>
        <end position="141"/>
    </location>
</feature>
<dbReference type="RefSeq" id="WP_074645641.1">
    <property type="nucleotide sequence ID" value="NZ_AP025286.1"/>
</dbReference>
<reference evidence="2 3" key="1">
    <citation type="submission" date="2016-10" db="EMBL/GenBank/DDBJ databases">
        <authorList>
            <person name="de Groot N.N."/>
        </authorList>
    </citation>
    <scope>NUCLEOTIDE SEQUENCE [LARGE SCALE GENOMIC DNA]</scope>
    <source>
        <strain evidence="2 3">B25</strain>
    </source>
</reference>
<evidence type="ECO:0000256" key="1">
    <source>
        <dbReference type="SAM" id="Phobius"/>
    </source>
</evidence>
<dbReference type="Proteomes" id="UP000182360">
    <property type="component" value="Unassembled WGS sequence"/>
</dbReference>
<accession>A0A1H9JQH5</accession>
<proteinExistence type="predicted"/>
<gene>
    <name evidence="2" type="ORF">SAMN04487977_11445</name>
</gene>
<keyword evidence="3" id="KW-1185">Reference proteome</keyword>
<feature type="transmembrane region" description="Helical" evidence="1">
    <location>
        <begin position="79"/>
        <end position="102"/>
    </location>
</feature>
<evidence type="ECO:0000313" key="2">
    <source>
        <dbReference type="EMBL" id="SEQ89211.1"/>
    </source>
</evidence>